<sequence>MNPHFSSSSPAGSDPILHTWSPSPIPCQQPLPISVAVADTTVETTGEGDTDRIPQPLECLQGTLIPPFLSKTFDLVSDPRLDPIISWGGSGQSFVVWDPVEFARIILPRNFKHNNFSSFVRQLNTYGFRKIDTDRWEFANERFLRGKRYLLKNIQRRKSNQSTSSNEEAEVEQLHKEKAEIMKEIISLQHEQRETYRYMESINEKLKAAEHKQKQMVSFMAKLIKNPQFVSSIQEKKEHQLHISSPRTIRKFVKHQPLDSNPITAPEGHVWKGKNVSEMESEAAPEDLFPVDLGKGKNVLEPVSVGIDDITVKQEDIWSMGFETNAIWSDVGNFELPEFGVGGVDSSDLWNLGTSGAVNWDRFDEIERQEDDRFRETDP</sequence>
<dbReference type="GO" id="GO:0000978">
    <property type="term" value="F:RNA polymerase II cis-regulatory region sequence-specific DNA binding"/>
    <property type="evidence" value="ECO:0007669"/>
    <property type="project" value="TreeGrafter"/>
</dbReference>
<evidence type="ECO:0000256" key="3">
    <source>
        <dbReference type="ARBA" id="ARBA00022553"/>
    </source>
</evidence>
<dbReference type="InterPro" id="IPR000232">
    <property type="entry name" value="HSF_DNA-bd"/>
</dbReference>
<gene>
    <name evidence="12" type="ORF">LSALG_LOCUS8424</name>
</gene>
<dbReference type="GO" id="GO:0034605">
    <property type="term" value="P:cellular response to heat"/>
    <property type="evidence" value="ECO:0007669"/>
    <property type="project" value="TreeGrafter"/>
</dbReference>
<dbReference type="InterPro" id="IPR036388">
    <property type="entry name" value="WH-like_DNA-bd_sf"/>
</dbReference>
<evidence type="ECO:0000256" key="9">
    <source>
        <dbReference type="RuleBase" id="RU004020"/>
    </source>
</evidence>
<keyword evidence="3" id="KW-0597">Phosphoprotein</keyword>
<keyword evidence="5" id="KW-0346">Stress response</keyword>
<dbReference type="EMBL" id="OX465077">
    <property type="protein sequence ID" value="CAI9267970.1"/>
    <property type="molecule type" value="Genomic_DNA"/>
</dbReference>
<proteinExistence type="inferred from homology"/>
<evidence type="ECO:0000313" key="13">
    <source>
        <dbReference type="Proteomes" id="UP001177003"/>
    </source>
</evidence>
<evidence type="ECO:0000256" key="1">
    <source>
        <dbReference type="ARBA" id="ARBA00004123"/>
    </source>
</evidence>
<dbReference type="Proteomes" id="UP001177003">
    <property type="component" value="Chromosome 1"/>
</dbReference>
<dbReference type="PROSITE" id="PS00434">
    <property type="entry name" value="HSF_DOMAIN"/>
    <property type="match status" value="1"/>
</dbReference>
<keyword evidence="4" id="KW-0805">Transcription regulation</keyword>
<dbReference type="SMART" id="SM00415">
    <property type="entry name" value="HSF"/>
    <property type="match status" value="1"/>
</dbReference>
<dbReference type="PRINTS" id="PR00056">
    <property type="entry name" value="HSFDOMAIN"/>
</dbReference>
<dbReference type="Pfam" id="PF00447">
    <property type="entry name" value="HSF_DNA-bind"/>
    <property type="match status" value="1"/>
</dbReference>
<dbReference type="InterPro" id="IPR036390">
    <property type="entry name" value="WH_DNA-bd_sf"/>
</dbReference>
<evidence type="ECO:0000256" key="2">
    <source>
        <dbReference type="ARBA" id="ARBA00011233"/>
    </source>
</evidence>
<dbReference type="PANTHER" id="PTHR10015">
    <property type="entry name" value="HEAT SHOCK TRANSCRIPTION FACTOR"/>
    <property type="match status" value="1"/>
</dbReference>
<feature type="coiled-coil region" evidence="10">
    <location>
        <begin position="164"/>
        <end position="191"/>
    </location>
</feature>
<dbReference type="Gene3D" id="1.10.10.10">
    <property type="entry name" value="Winged helix-like DNA-binding domain superfamily/Winged helix DNA-binding domain"/>
    <property type="match status" value="1"/>
</dbReference>
<reference evidence="12" key="1">
    <citation type="submission" date="2023-04" db="EMBL/GenBank/DDBJ databases">
        <authorList>
            <person name="Vijverberg K."/>
            <person name="Xiong W."/>
            <person name="Schranz E."/>
        </authorList>
    </citation>
    <scope>NUCLEOTIDE SEQUENCE</scope>
</reference>
<dbReference type="PANTHER" id="PTHR10015:SF337">
    <property type="entry name" value="HEAT STRESS TRANSCRIPTION FACTOR A-3"/>
    <property type="match status" value="1"/>
</dbReference>
<comment type="subunit">
    <text evidence="2">Homotrimer.</text>
</comment>
<keyword evidence="7" id="KW-0804">Transcription</keyword>
<evidence type="ECO:0000256" key="7">
    <source>
        <dbReference type="ARBA" id="ARBA00023163"/>
    </source>
</evidence>
<evidence type="ECO:0000256" key="5">
    <source>
        <dbReference type="ARBA" id="ARBA00023016"/>
    </source>
</evidence>
<keyword evidence="6" id="KW-0238">DNA-binding</keyword>
<protein>
    <recommendedName>
        <fullName evidence="11">HSF-type DNA-binding domain-containing protein</fullName>
    </recommendedName>
</protein>
<keyword evidence="10" id="KW-0175">Coiled coil</keyword>
<dbReference type="GO" id="GO:0006357">
    <property type="term" value="P:regulation of transcription by RNA polymerase II"/>
    <property type="evidence" value="ECO:0007669"/>
    <property type="project" value="TreeGrafter"/>
</dbReference>
<evidence type="ECO:0000313" key="12">
    <source>
        <dbReference type="EMBL" id="CAI9267970.1"/>
    </source>
</evidence>
<comment type="subcellular location">
    <subcellularLocation>
        <location evidence="1">Nucleus</location>
    </subcellularLocation>
</comment>
<evidence type="ECO:0000256" key="6">
    <source>
        <dbReference type="ARBA" id="ARBA00023125"/>
    </source>
</evidence>
<dbReference type="GO" id="GO:0005634">
    <property type="term" value="C:nucleus"/>
    <property type="evidence" value="ECO:0007669"/>
    <property type="project" value="UniProtKB-SubCell"/>
</dbReference>
<dbReference type="FunFam" id="1.10.10.10:FF:000037">
    <property type="entry name" value="Heat stress transcription factor B-4"/>
    <property type="match status" value="1"/>
</dbReference>
<evidence type="ECO:0000256" key="4">
    <source>
        <dbReference type="ARBA" id="ARBA00023015"/>
    </source>
</evidence>
<accession>A0AA35VKG1</accession>
<feature type="domain" description="HSF-type DNA-binding" evidence="11">
    <location>
        <begin position="107"/>
        <end position="131"/>
    </location>
</feature>
<organism evidence="12 13">
    <name type="scientific">Lactuca saligna</name>
    <name type="common">Willowleaf lettuce</name>
    <dbReference type="NCBI Taxonomy" id="75948"/>
    <lineage>
        <taxon>Eukaryota</taxon>
        <taxon>Viridiplantae</taxon>
        <taxon>Streptophyta</taxon>
        <taxon>Embryophyta</taxon>
        <taxon>Tracheophyta</taxon>
        <taxon>Spermatophyta</taxon>
        <taxon>Magnoliopsida</taxon>
        <taxon>eudicotyledons</taxon>
        <taxon>Gunneridae</taxon>
        <taxon>Pentapetalae</taxon>
        <taxon>asterids</taxon>
        <taxon>campanulids</taxon>
        <taxon>Asterales</taxon>
        <taxon>Asteraceae</taxon>
        <taxon>Cichorioideae</taxon>
        <taxon>Cichorieae</taxon>
        <taxon>Lactucinae</taxon>
        <taxon>Lactuca</taxon>
    </lineage>
</organism>
<comment type="similarity">
    <text evidence="9">Belongs to the HSF family.</text>
</comment>
<name>A0AA35VKG1_LACSI</name>
<dbReference type="SUPFAM" id="SSF46785">
    <property type="entry name" value="Winged helix' DNA-binding domain"/>
    <property type="match status" value="1"/>
</dbReference>
<evidence type="ECO:0000256" key="8">
    <source>
        <dbReference type="ARBA" id="ARBA00023242"/>
    </source>
</evidence>
<dbReference type="GO" id="GO:0003700">
    <property type="term" value="F:DNA-binding transcription factor activity"/>
    <property type="evidence" value="ECO:0007669"/>
    <property type="project" value="InterPro"/>
</dbReference>
<keyword evidence="13" id="KW-1185">Reference proteome</keyword>
<keyword evidence="8" id="KW-0539">Nucleus</keyword>
<evidence type="ECO:0000259" key="11">
    <source>
        <dbReference type="PROSITE" id="PS00434"/>
    </source>
</evidence>
<evidence type="ECO:0000256" key="10">
    <source>
        <dbReference type="SAM" id="Coils"/>
    </source>
</evidence>
<dbReference type="AlphaFoldDB" id="A0AA35VKG1"/>